<dbReference type="GeneID" id="5888094"/>
<dbReference type="GO" id="GO:0016567">
    <property type="term" value="P:protein ubiquitination"/>
    <property type="evidence" value="ECO:0000318"/>
    <property type="project" value="GO_Central"/>
</dbReference>
<dbReference type="PROSITE" id="PS00636">
    <property type="entry name" value="DNAJ_1"/>
    <property type="match status" value="1"/>
</dbReference>
<evidence type="ECO:0000256" key="7">
    <source>
        <dbReference type="ARBA" id="ARBA00022990"/>
    </source>
</evidence>
<dbReference type="Pfam" id="PF00226">
    <property type="entry name" value="DnaJ"/>
    <property type="match status" value="1"/>
</dbReference>
<dbReference type="InParanoid" id="A9UQY2"/>
<dbReference type="RefSeq" id="XP_001742887.1">
    <property type="nucleotide sequence ID" value="XM_001742835.1"/>
</dbReference>
<dbReference type="eggNOG" id="KOG0691">
    <property type="taxonomic scope" value="Eukaryota"/>
</dbReference>
<evidence type="ECO:0000256" key="6">
    <source>
        <dbReference type="ARBA" id="ARBA00022843"/>
    </source>
</evidence>
<dbReference type="CDD" id="cd06257">
    <property type="entry name" value="DnaJ"/>
    <property type="match status" value="1"/>
</dbReference>
<dbReference type="KEGG" id="mbr:MONBRDRAFT_5424"/>
<sequence>MEDGSCPYEVLGIEMTATIEEIRKAKRDMSRKYHPDKHMNVSESEKKRLRIKFDALGEAYELLSDETSRAKYDAKLKAKQAAQVRHAKLNEEQRKAREAPSFTLGACGVSWLLVQTHDEQIKRLRAEGIERLEAEQVRIEAELQRAHDASNRRAAEASQHGVLKLEAMLRERSRGAQNGLKKIELMTTETTGTPLTAEAPTTTEADIAPDEGMDLEDMEAMLMAKIAQSATQKQHHFLFELQKHSMAGRGLGFGRLARPPPPPPPPPPSSAVQAPAQPDHESDRAEPTPKPEQSSVPTALASTTTPSPAPAVVKAPASKGALAPTATHKADAQQDKVSTTSTLKPTLLAKRPKLTVAEAFGGDEDEDEDEEEEIPAAMRIRMRNVGSETRTSAGPNSYGKSKRGFTWRTRTWETEAEKLAAEQEQEHDGPDSSSAQ</sequence>
<evidence type="ECO:0000256" key="1">
    <source>
        <dbReference type="ARBA" id="ARBA00002646"/>
    </source>
</evidence>
<dbReference type="InterPro" id="IPR001623">
    <property type="entry name" value="DnaJ_domain"/>
</dbReference>
<evidence type="ECO:0000259" key="11">
    <source>
        <dbReference type="PROSITE" id="PS50076"/>
    </source>
</evidence>
<keyword evidence="6" id="KW-0832">Ubl conjugation</keyword>
<feature type="compositionally biased region" description="Acidic residues" evidence="10">
    <location>
        <begin position="361"/>
        <end position="374"/>
    </location>
</feature>
<feature type="compositionally biased region" description="Basic and acidic residues" evidence="10">
    <location>
        <begin position="278"/>
        <end position="289"/>
    </location>
</feature>
<dbReference type="PANTHER" id="PTHR16523">
    <property type="entry name" value="PEST PROTEOLYTIC SIGNAL-CONTAINING NUCLEAR PROTEIN"/>
    <property type="match status" value="1"/>
</dbReference>
<comment type="subunit">
    <text evidence="3">Interacts with UHRF2/NIRF.</text>
</comment>
<evidence type="ECO:0000256" key="8">
    <source>
        <dbReference type="ARBA" id="ARBA00023242"/>
    </source>
</evidence>
<evidence type="ECO:0000256" key="5">
    <source>
        <dbReference type="ARBA" id="ARBA00022553"/>
    </source>
</evidence>
<keyword evidence="9" id="KW-0131">Cell cycle</keyword>
<feature type="compositionally biased region" description="Low complexity" evidence="10">
    <location>
        <begin position="294"/>
        <end position="318"/>
    </location>
</feature>
<evidence type="ECO:0000256" key="2">
    <source>
        <dbReference type="ARBA" id="ARBA00004123"/>
    </source>
</evidence>
<organism evidence="12 13">
    <name type="scientific">Monosiga brevicollis</name>
    <name type="common">Choanoflagellate</name>
    <dbReference type="NCBI Taxonomy" id="81824"/>
    <lineage>
        <taxon>Eukaryota</taxon>
        <taxon>Choanoflagellata</taxon>
        <taxon>Craspedida</taxon>
        <taxon>Salpingoecidae</taxon>
        <taxon>Monosiga</taxon>
    </lineage>
</organism>
<evidence type="ECO:0000256" key="9">
    <source>
        <dbReference type="ARBA" id="ARBA00023306"/>
    </source>
</evidence>
<dbReference type="GO" id="GO:0005634">
    <property type="term" value="C:nucleus"/>
    <property type="evidence" value="ECO:0000318"/>
    <property type="project" value="GO_Central"/>
</dbReference>
<dbReference type="Pfam" id="PF15473">
    <property type="entry name" value="PCNP"/>
    <property type="match status" value="1"/>
</dbReference>
<reference evidence="12 13" key="1">
    <citation type="journal article" date="2008" name="Nature">
        <title>The genome of the choanoflagellate Monosiga brevicollis and the origin of metazoans.</title>
        <authorList>
            <consortium name="JGI Sequencing"/>
            <person name="King N."/>
            <person name="Westbrook M.J."/>
            <person name="Young S.L."/>
            <person name="Kuo A."/>
            <person name="Abedin M."/>
            <person name="Chapman J."/>
            <person name="Fairclough S."/>
            <person name="Hellsten U."/>
            <person name="Isogai Y."/>
            <person name="Letunic I."/>
            <person name="Marr M."/>
            <person name="Pincus D."/>
            <person name="Putnam N."/>
            <person name="Rokas A."/>
            <person name="Wright K.J."/>
            <person name="Zuzow R."/>
            <person name="Dirks W."/>
            <person name="Good M."/>
            <person name="Goodstein D."/>
            <person name="Lemons D."/>
            <person name="Li W."/>
            <person name="Lyons J.B."/>
            <person name="Morris A."/>
            <person name="Nichols S."/>
            <person name="Richter D.J."/>
            <person name="Salamov A."/>
            <person name="Bork P."/>
            <person name="Lim W.A."/>
            <person name="Manning G."/>
            <person name="Miller W.T."/>
            <person name="McGinnis W."/>
            <person name="Shapiro H."/>
            <person name="Tjian R."/>
            <person name="Grigoriev I.V."/>
            <person name="Rokhsar D."/>
        </authorList>
    </citation>
    <scope>NUCLEOTIDE SEQUENCE [LARGE SCALE GENOMIC DNA]</scope>
    <source>
        <strain evidence="13">MX1 / ATCC 50154</strain>
    </source>
</reference>
<dbReference type="Gene3D" id="1.10.287.110">
    <property type="entry name" value="DnaJ domain"/>
    <property type="match status" value="1"/>
</dbReference>
<keyword evidence="8" id="KW-0539">Nucleus</keyword>
<dbReference type="PRINTS" id="PR00625">
    <property type="entry name" value="JDOMAIN"/>
</dbReference>
<dbReference type="InterPro" id="IPR018253">
    <property type="entry name" value="DnaJ_domain_CS"/>
</dbReference>
<dbReference type="PANTHER" id="PTHR16523:SF6">
    <property type="entry name" value="PEST PROTEOLYTIC SIGNAL-CONTAINING NUCLEAR PROTEIN"/>
    <property type="match status" value="1"/>
</dbReference>
<evidence type="ECO:0000256" key="3">
    <source>
        <dbReference type="ARBA" id="ARBA00011097"/>
    </source>
</evidence>
<evidence type="ECO:0000313" key="12">
    <source>
        <dbReference type="EMBL" id="EDQ93125.1"/>
    </source>
</evidence>
<feature type="compositionally biased region" description="Pro residues" evidence="10">
    <location>
        <begin position="258"/>
        <end position="269"/>
    </location>
</feature>
<dbReference type="Proteomes" id="UP000001357">
    <property type="component" value="Unassembled WGS sequence"/>
</dbReference>
<comment type="subcellular location">
    <subcellularLocation>
        <location evidence="2">Nucleus</location>
    </subcellularLocation>
</comment>
<feature type="compositionally biased region" description="Basic and acidic residues" evidence="10">
    <location>
        <begin position="410"/>
        <end position="430"/>
    </location>
</feature>
<name>A9UQY2_MONBE</name>
<dbReference type="STRING" id="81824.A9UQY2"/>
<comment type="function">
    <text evidence="1">May be involved in cell cycle regulation.</text>
</comment>
<feature type="region of interest" description="Disordered" evidence="10">
    <location>
        <begin position="250"/>
        <end position="436"/>
    </location>
</feature>
<dbReference type="PROSITE" id="PS50076">
    <property type="entry name" value="DNAJ_2"/>
    <property type="match status" value="1"/>
</dbReference>
<proteinExistence type="predicted"/>
<protein>
    <recommendedName>
        <fullName evidence="4">PEST proteolytic signal-containing nuclear protein</fullName>
    </recommendedName>
</protein>
<gene>
    <name evidence="12" type="ORF">MONBRDRAFT_5424</name>
</gene>
<dbReference type="InterPro" id="IPR029169">
    <property type="entry name" value="PCNP"/>
</dbReference>
<evidence type="ECO:0000256" key="10">
    <source>
        <dbReference type="SAM" id="MobiDB-lite"/>
    </source>
</evidence>
<keyword evidence="7" id="KW-0007">Acetylation</keyword>
<dbReference type="EMBL" id="CH991543">
    <property type="protein sequence ID" value="EDQ93125.1"/>
    <property type="molecule type" value="Genomic_DNA"/>
</dbReference>
<dbReference type="SUPFAM" id="SSF46565">
    <property type="entry name" value="Chaperone J-domain"/>
    <property type="match status" value="1"/>
</dbReference>
<feature type="compositionally biased region" description="Polar residues" evidence="10">
    <location>
        <begin position="386"/>
        <end position="399"/>
    </location>
</feature>
<accession>A9UQY2</accession>
<keyword evidence="13" id="KW-1185">Reference proteome</keyword>
<dbReference type="InterPro" id="IPR036869">
    <property type="entry name" value="J_dom_sf"/>
</dbReference>
<feature type="compositionally biased region" description="Polar residues" evidence="10">
    <location>
        <begin position="335"/>
        <end position="344"/>
    </location>
</feature>
<evidence type="ECO:0000313" key="13">
    <source>
        <dbReference type="Proteomes" id="UP000001357"/>
    </source>
</evidence>
<evidence type="ECO:0000256" key="4">
    <source>
        <dbReference type="ARBA" id="ARBA00022059"/>
    </source>
</evidence>
<feature type="domain" description="J" evidence="11">
    <location>
        <begin position="6"/>
        <end position="76"/>
    </location>
</feature>
<dbReference type="SMART" id="SM00271">
    <property type="entry name" value="DnaJ"/>
    <property type="match status" value="1"/>
</dbReference>
<keyword evidence="5" id="KW-0597">Phosphoprotein</keyword>
<dbReference type="AlphaFoldDB" id="A9UQY2"/>
<dbReference type="GO" id="GO:0043161">
    <property type="term" value="P:proteasome-mediated ubiquitin-dependent protein catabolic process"/>
    <property type="evidence" value="ECO:0000318"/>
    <property type="project" value="GO_Central"/>
</dbReference>